<evidence type="ECO:0000256" key="1">
    <source>
        <dbReference type="SAM" id="Phobius"/>
    </source>
</evidence>
<dbReference type="HOGENOM" id="CLU_070751_1_0_9"/>
<name>C2JVB7_LACRM</name>
<keyword evidence="3" id="KW-1185">Reference proteome</keyword>
<proteinExistence type="predicted"/>
<feature type="transmembrane region" description="Helical" evidence="1">
    <location>
        <begin position="117"/>
        <end position="135"/>
    </location>
</feature>
<keyword evidence="1" id="KW-0472">Membrane</keyword>
<feature type="transmembrane region" description="Helical" evidence="1">
    <location>
        <begin position="203"/>
        <end position="221"/>
    </location>
</feature>
<evidence type="ECO:0000313" key="3">
    <source>
        <dbReference type="Proteomes" id="UP000004525"/>
    </source>
</evidence>
<dbReference type="Proteomes" id="UP000004525">
    <property type="component" value="Unassembled WGS sequence"/>
</dbReference>
<dbReference type="Pfam" id="PF09997">
    <property type="entry name" value="DUF2238"/>
    <property type="match status" value="1"/>
</dbReference>
<dbReference type="EMBL" id="ACIZ01000039">
    <property type="protein sequence ID" value="EEN81033.1"/>
    <property type="molecule type" value="Genomic_DNA"/>
</dbReference>
<evidence type="ECO:0000313" key="2">
    <source>
        <dbReference type="EMBL" id="EEN81033.1"/>
    </source>
</evidence>
<feature type="transmembrane region" description="Helical" evidence="1">
    <location>
        <begin position="86"/>
        <end position="105"/>
    </location>
</feature>
<keyword evidence="1" id="KW-1133">Transmembrane helix</keyword>
<feature type="transmembrane region" description="Helical" evidence="1">
    <location>
        <begin position="24"/>
        <end position="45"/>
    </location>
</feature>
<feature type="transmembrane region" description="Helical" evidence="1">
    <location>
        <begin position="51"/>
        <end position="74"/>
    </location>
</feature>
<comment type="caution">
    <text evidence="2">The sequence shown here is derived from an EMBL/GenBank/DDBJ whole genome shotgun (WGS) entry which is preliminary data.</text>
</comment>
<accession>C2JVB7</accession>
<dbReference type="InterPro" id="IPR014509">
    <property type="entry name" value="YjdF-like"/>
</dbReference>
<keyword evidence="1" id="KW-0812">Transmembrane</keyword>
<feature type="transmembrane region" description="Helical" evidence="1">
    <location>
        <begin position="147"/>
        <end position="167"/>
    </location>
</feature>
<reference evidence="2" key="1">
    <citation type="submission" date="2009-01" db="EMBL/GenBank/DDBJ databases">
        <authorList>
            <person name="Qin X."/>
            <person name="Bachman B."/>
            <person name="Battles P."/>
            <person name="Bell A."/>
            <person name="Bess C."/>
            <person name="Bickham C."/>
            <person name="Chaboub L."/>
            <person name="Chen D."/>
            <person name="Coyle M."/>
            <person name="Deiros D.R."/>
            <person name="Dinh H."/>
            <person name="Forbes L."/>
            <person name="Fowler G."/>
            <person name="Francisco L."/>
            <person name="Fu Q."/>
            <person name="Gubbala S."/>
            <person name="Hale W."/>
            <person name="Han Y."/>
            <person name="Hemphill L."/>
            <person name="Highlander S.K."/>
            <person name="Hirani K."/>
            <person name="Hogues M."/>
            <person name="Jackson L."/>
            <person name="Jakkamsetti A."/>
            <person name="Javaid M."/>
            <person name="Jiang H."/>
            <person name="Korchina V."/>
            <person name="Kovar C."/>
            <person name="Lara F."/>
            <person name="Lee S."/>
            <person name="Mata R."/>
            <person name="Mathew T."/>
            <person name="Moen C."/>
            <person name="Morales K."/>
            <person name="Munidasa M."/>
            <person name="Nazareth L."/>
            <person name="Ngo R."/>
            <person name="Nguyen L."/>
            <person name="Okwuonu G."/>
            <person name="Ongeri F."/>
            <person name="Patil S."/>
            <person name="Petrosino J."/>
            <person name="Pham C."/>
            <person name="Pham P."/>
            <person name="Pu L.-L."/>
            <person name="Puazo M."/>
            <person name="Raj R."/>
            <person name="Reid J."/>
            <person name="Rouhana J."/>
            <person name="Saada N."/>
            <person name="Shang Y."/>
            <person name="Simmons D."/>
            <person name="Thornton R."/>
            <person name="Warren J."/>
            <person name="Weissenberger G."/>
            <person name="Zhang J."/>
            <person name="Zhang L."/>
            <person name="Zhou C."/>
            <person name="Zhu D."/>
            <person name="Muzny D."/>
            <person name="Worley K."/>
            <person name="Gibbs R."/>
        </authorList>
    </citation>
    <scope>NUCLEOTIDE SEQUENCE [LARGE SCALE GENOMIC DNA]</scope>
    <source>
        <strain evidence="2">LMS2-1</strain>
    </source>
</reference>
<protein>
    <submittedName>
        <fullName evidence="2">Uncharacterized protein</fullName>
    </submittedName>
</protein>
<gene>
    <name evidence="2" type="ORF">HMPREF0539_0851</name>
</gene>
<dbReference type="AlphaFoldDB" id="C2JVB7"/>
<sequence>MPGVTKLVHNHKEKRKMMTKRSNFLYWLNIGGDMLYLLIVGGLYLSGHSLFHGQMMLLAQVASGILIVSLPRLMEHWWHFRFPPSLIYLFEIFILLSVLLGTGLQCYSVPYWDKFEHLFSAAMLAGLGFAIFTALTPAKRLAATSPLLMALFALAFGTTIGVLWEFYEFTFDGLLGMNMQRYMAAGGELLRGRAALMDTMGDLLMDFLGSLGLALVGYFGIKRDLSWLKTFAFQPHQTRHK</sequence>
<organism evidence="2 3">
    <name type="scientific">Lacticaseibacillus rhamnosus (strain LMS2-1)</name>
    <dbReference type="NCBI Taxonomy" id="525361"/>
    <lineage>
        <taxon>Bacteria</taxon>
        <taxon>Bacillati</taxon>
        <taxon>Bacillota</taxon>
        <taxon>Bacilli</taxon>
        <taxon>Lactobacillales</taxon>
        <taxon>Lactobacillaceae</taxon>
        <taxon>Lacticaseibacillus</taxon>
    </lineage>
</organism>